<protein>
    <submittedName>
        <fullName evidence="1">Uncharacterized protein</fullName>
    </submittedName>
</protein>
<gene>
    <name evidence="1" type="ORF">KIW84_030082</name>
</gene>
<dbReference type="Proteomes" id="UP001058974">
    <property type="component" value="Chromosome 3"/>
</dbReference>
<keyword evidence="2" id="KW-1185">Reference proteome</keyword>
<comment type="caution">
    <text evidence="1">The sequence shown here is derived from an EMBL/GenBank/DDBJ whole genome shotgun (WGS) entry which is preliminary data.</text>
</comment>
<dbReference type="Gramene" id="Psat03G0008200-T1">
    <property type="protein sequence ID" value="KAI5423720.1"/>
    <property type="gene ID" value="KIW84_030082"/>
</dbReference>
<evidence type="ECO:0000313" key="2">
    <source>
        <dbReference type="Proteomes" id="UP001058974"/>
    </source>
</evidence>
<dbReference type="EMBL" id="JAMSHJ010000003">
    <property type="protein sequence ID" value="KAI5423720.1"/>
    <property type="molecule type" value="Genomic_DNA"/>
</dbReference>
<dbReference type="AlphaFoldDB" id="A0A9D4XRD7"/>
<name>A0A9D4XRD7_PEA</name>
<reference evidence="1 2" key="1">
    <citation type="journal article" date="2022" name="Nat. Genet.">
        <title>Improved pea reference genome and pan-genome highlight genomic features and evolutionary characteristics.</title>
        <authorList>
            <person name="Yang T."/>
            <person name="Liu R."/>
            <person name="Luo Y."/>
            <person name="Hu S."/>
            <person name="Wang D."/>
            <person name="Wang C."/>
            <person name="Pandey M.K."/>
            <person name="Ge S."/>
            <person name="Xu Q."/>
            <person name="Li N."/>
            <person name="Li G."/>
            <person name="Huang Y."/>
            <person name="Saxena R.K."/>
            <person name="Ji Y."/>
            <person name="Li M."/>
            <person name="Yan X."/>
            <person name="He Y."/>
            <person name="Liu Y."/>
            <person name="Wang X."/>
            <person name="Xiang C."/>
            <person name="Varshney R.K."/>
            <person name="Ding H."/>
            <person name="Gao S."/>
            <person name="Zong X."/>
        </authorList>
    </citation>
    <scope>NUCLEOTIDE SEQUENCE [LARGE SCALE GENOMIC DNA]</scope>
    <source>
        <strain evidence="1 2">cv. Zhongwan 6</strain>
    </source>
</reference>
<evidence type="ECO:0000313" key="1">
    <source>
        <dbReference type="EMBL" id="KAI5423720.1"/>
    </source>
</evidence>
<sequence length="120" mass="12855">MASYRKTRDKRLLMDLSDIFPSPIIISDGAHANVVPEGTTTLGQAMEPASYFKIIGYPEWWNTGRGNEKSAGKGKGIVGARKGTLGVANVSKSGTTSFSASPVLTTQYRSVIGPNFTEDQ</sequence>
<accession>A0A9D4XRD7</accession>
<organism evidence="1 2">
    <name type="scientific">Pisum sativum</name>
    <name type="common">Garden pea</name>
    <name type="synonym">Lathyrus oleraceus</name>
    <dbReference type="NCBI Taxonomy" id="3888"/>
    <lineage>
        <taxon>Eukaryota</taxon>
        <taxon>Viridiplantae</taxon>
        <taxon>Streptophyta</taxon>
        <taxon>Embryophyta</taxon>
        <taxon>Tracheophyta</taxon>
        <taxon>Spermatophyta</taxon>
        <taxon>Magnoliopsida</taxon>
        <taxon>eudicotyledons</taxon>
        <taxon>Gunneridae</taxon>
        <taxon>Pentapetalae</taxon>
        <taxon>rosids</taxon>
        <taxon>fabids</taxon>
        <taxon>Fabales</taxon>
        <taxon>Fabaceae</taxon>
        <taxon>Papilionoideae</taxon>
        <taxon>50 kb inversion clade</taxon>
        <taxon>NPAAA clade</taxon>
        <taxon>Hologalegina</taxon>
        <taxon>IRL clade</taxon>
        <taxon>Fabeae</taxon>
        <taxon>Lathyrus</taxon>
    </lineage>
</organism>
<proteinExistence type="predicted"/>